<dbReference type="InterPro" id="IPR001623">
    <property type="entry name" value="DnaJ_domain"/>
</dbReference>
<gene>
    <name evidence="4 6" type="primary">hscB</name>
    <name evidence="6" type="ORF">ORY91_000553</name>
    <name evidence="7" type="ORF">V9W64_02135</name>
</gene>
<dbReference type="HAMAP" id="MF_00682">
    <property type="entry name" value="HscB"/>
    <property type="match status" value="1"/>
</dbReference>
<dbReference type="Pfam" id="PF07743">
    <property type="entry name" value="HSCB_C"/>
    <property type="match status" value="1"/>
</dbReference>
<dbReference type="GO" id="GO:1990230">
    <property type="term" value="C:iron-sulfur cluster transfer complex"/>
    <property type="evidence" value="ECO:0007669"/>
    <property type="project" value="TreeGrafter"/>
</dbReference>
<evidence type="ECO:0000259" key="5">
    <source>
        <dbReference type="PROSITE" id="PS50076"/>
    </source>
</evidence>
<reference evidence="6" key="1">
    <citation type="submission" date="2022-10" db="EMBL/GenBank/DDBJ databases">
        <authorList>
            <person name="Boutroux M."/>
        </authorList>
    </citation>
    <scope>NUCLEOTIDE SEQUENCE</scope>
    <source>
        <strain evidence="6">51.81</strain>
    </source>
</reference>
<dbReference type="InterPro" id="IPR036869">
    <property type="entry name" value="J_dom_sf"/>
</dbReference>
<comment type="similarity">
    <text evidence="1 4">Belongs to the HscB family.</text>
</comment>
<dbReference type="Pfam" id="PF00226">
    <property type="entry name" value="DnaJ"/>
    <property type="match status" value="1"/>
</dbReference>
<dbReference type="SMART" id="SM00271">
    <property type="entry name" value="DnaJ"/>
    <property type="match status" value="1"/>
</dbReference>
<dbReference type="GO" id="GO:0006457">
    <property type="term" value="P:protein folding"/>
    <property type="evidence" value="ECO:0007669"/>
    <property type="project" value="UniProtKB-UniRule"/>
</dbReference>
<dbReference type="PROSITE" id="PS50076">
    <property type="entry name" value="DNAJ_2"/>
    <property type="match status" value="1"/>
</dbReference>
<evidence type="ECO:0000256" key="1">
    <source>
        <dbReference type="ARBA" id="ARBA00010476"/>
    </source>
</evidence>
<evidence type="ECO:0000256" key="4">
    <source>
        <dbReference type="HAMAP-Rule" id="MF_00682"/>
    </source>
</evidence>
<accession>A0A9X4E0F3</accession>
<sequence length="166" mass="18625">MSQYFSLFGLPPQFDTDTAELEKRYRALAAQCHPDKTATRSAFEQKQAVMMAAAVNEAYRILKNPIDRAAYLLREVHRTDADAPEHTSFATEFLMQQMQWREELDDARGNEAALNALNRELAAAHHALTDELAAAFAAGDSEAAAELVRRGRFLNKLQQEIQTAMP</sequence>
<dbReference type="Gene3D" id="1.20.1280.20">
    <property type="entry name" value="HscB, C-terminal domain"/>
    <property type="match status" value="1"/>
</dbReference>
<keyword evidence="8" id="KW-1185">Reference proteome</keyword>
<evidence type="ECO:0000313" key="8">
    <source>
        <dbReference type="Proteomes" id="UP001149607"/>
    </source>
</evidence>
<name>A0A9X4E0F3_9NEIS</name>
<dbReference type="NCBIfam" id="TIGR00714">
    <property type="entry name" value="hscB"/>
    <property type="match status" value="1"/>
</dbReference>
<dbReference type="InterPro" id="IPR009073">
    <property type="entry name" value="HscB_oligo_C"/>
</dbReference>
<dbReference type="GO" id="GO:0044571">
    <property type="term" value="P:[2Fe-2S] cluster assembly"/>
    <property type="evidence" value="ECO:0007669"/>
    <property type="project" value="InterPro"/>
</dbReference>
<evidence type="ECO:0000256" key="2">
    <source>
        <dbReference type="ARBA" id="ARBA00023186"/>
    </source>
</evidence>
<protein>
    <recommendedName>
        <fullName evidence="4">Co-chaperone protein HscB homolog</fullName>
    </recommendedName>
</protein>
<organism evidence="6">
    <name type="scientific">Neisseria leonii</name>
    <dbReference type="NCBI Taxonomy" id="2995413"/>
    <lineage>
        <taxon>Bacteria</taxon>
        <taxon>Pseudomonadati</taxon>
        <taxon>Pseudomonadota</taxon>
        <taxon>Betaproteobacteria</taxon>
        <taxon>Neisseriales</taxon>
        <taxon>Neisseriaceae</taxon>
        <taxon>Neisseria</taxon>
    </lineage>
</organism>
<dbReference type="PANTHER" id="PTHR14021:SF15">
    <property type="entry name" value="IRON-SULFUR CLUSTER CO-CHAPERONE PROTEIN HSCB"/>
    <property type="match status" value="1"/>
</dbReference>
<evidence type="ECO:0000313" key="6">
    <source>
        <dbReference type="EMBL" id="MDD9327172.1"/>
    </source>
</evidence>
<dbReference type="SUPFAM" id="SSF46565">
    <property type="entry name" value="Chaperone J-domain"/>
    <property type="match status" value="1"/>
</dbReference>
<dbReference type="SUPFAM" id="SSF47144">
    <property type="entry name" value="HSC20 (HSCB), C-terminal oligomerisation domain"/>
    <property type="match status" value="1"/>
</dbReference>
<dbReference type="PANTHER" id="PTHR14021">
    <property type="entry name" value="IRON-SULFUR CLUSTER CO-CHAPERONE PROTEIN HSCB"/>
    <property type="match status" value="1"/>
</dbReference>
<dbReference type="RefSeq" id="WP_274584441.1">
    <property type="nucleotide sequence ID" value="NZ_CP146598.1"/>
</dbReference>
<dbReference type="GO" id="GO:0051087">
    <property type="term" value="F:protein-folding chaperone binding"/>
    <property type="evidence" value="ECO:0007669"/>
    <property type="project" value="InterPro"/>
</dbReference>
<comment type="subunit">
    <text evidence="4">Interacts with HscA and stimulates its ATPase activity.</text>
</comment>
<evidence type="ECO:0000256" key="3">
    <source>
        <dbReference type="ARBA" id="ARBA00025596"/>
    </source>
</evidence>
<dbReference type="GO" id="GO:0001671">
    <property type="term" value="F:ATPase activator activity"/>
    <property type="evidence" value="ECO:0007669"/>
    <property type="project" value="InterPro"/>
</dbReference>
<dbReference type="CDD" id="cd06257">
    <property type="entry name" value="DnaJ"/>
    <property type="match status" value="1"/>
</dbReference>
<dbReference type="EMBL" id="JAPQFL010000001">
    <property type="protein sequence ID" value="MDD9327172.1"/>
    <property type="molecule type" value="Genomic_DNA"/>
</dbReference>
<dbReference type="EMBL" id="CP146598">
    <property type="protein sequence ID" value="WWY03565.1"/>
    <property type="molecule type" value="Genomic_DNA"/>
</dbReference>
<reference evidence="7" key="2">
    <citation type="submission" date="2024-02" db="EMBL/GenBank/DDBJ databases">
        <title>Neisseria leonii sp. nov.</title>
        <authorList>
            <person name="Boutroux M."/>
            <person name="Favre-Rochex S."/>
            <person name="Gorgette O."/>
            <person name="Touak G."/>
            <person name="Muhle E."/>
            <person name="Chesneau O."/>
            <person name="Clermont D."/>
            <person name="Rahi P."/>
        </authorList>
    </citation>
    <scope>NUCLEOTIDE SEQUENCE</scope>
    <source>
        <strain evidence="7">51.81</strain>
    </source>
</reference>
<evidence type="ECO:0000313" key="7">
    <source>
        <dbReference type="EMBL" id="WWY03565.1"/>
    </source>
</evidence>
<keyword evidence="2 4" id="KW-0143">Chaperone</keyword>
<dbReference type="InterPro" id="IPR004640">
    <property type="entry name" value="HscB"/>
</dbReference>
<comment type="function">
    <text evidence="3 4">Co-chaperone involved in the maturation of iron-sulfur cluster-containing proteins. Seems to help targeting proteins to be folded toward HscA.</text>
</comment>
<dbReference type="Gene3D" id="1.10.287.110">
    <property type="entry name" value="DnaJ domain"/>
    <property type="match status" value="1"/>
</dbReference>
<dbReference type="GO" id="GO:0051259">
    <property type="term" value="P:protein complex oligomerization"/>
    <property type="evidence" value="ECO:0007669"/>
    <property type="project" value="InterPro"/>
</dbReference>
<feature type="domain" description="J" evidence="5">
    <location>
        <begin position="3"/>
        <end position="75"/>
    </location>
</feature>
<dbReference type="AlphaFoldDB" id="A0A9X4E0F3"/>
<dbReference type="Proteomes" id="UP001149607">
    <property type="component" value="Chromosome"/>
</dbReference>
<dbReference type="InterPro" id="IPR036386">
    <property type="entry name" value="HscB_C_sf"/>
</dbReference>
<proteinExistence type="inferred from homology"/>